<keyword evidence="1" id="KW-0732">Signal</keyword>
<sequence length="81" mass="7825">MKFVILALALIGAASAVYVAPGYSTPIIGGAIHAPAVAAPIAYSAPAIAPIAPALHGGYVAPALGGYGAAGFPIWKKKAAA</sequence>
<protein>
    <submittedName>
        <fullName evidence="2">Uncharacterized protein</fullName>
    </submittedName>
</protein>
<name>A0A7R8YTE6_HERIL</name>
<gene>
    <name evidence="2" type="ORF">HERILL_LOCUS4697</name>
</gene>
<keyword evidence="3" id="KW-1185">Reference proteome</keyword>
<proteinExistence type="predicted"/>
<organism evidence="2 3">
    <name type="scientific">Hermetia illucens</name>
    <name type="common">Black soldier fly</name>
    <dbReference type="NCBI Taxonomy" id="343691"/>
    <lineage>
        <taxon>Eukaryota</taxon>
        <taxon>Metazoa</taxon>
        <taxon>Ecdysozoa</taxon>
        <taxon>Arthropoda</taxon>
        <taxon>Hexapoda</taxon>
        <taxon>Insecta</taxon>
        <taxon>Pterygota</taxon>
        <taxon>Neoptera</taxon>
        <taxon>Endopterygota</taxon>
        <taxon>Diptera</taxon>
        <taxon>Brachycera</taxon>
        <taxon>Stratiomyomorpha</taxon>
        <taxon>Stratiomyidae</taxon>
        <taxon>Hermetiinae</taxon>
        <taxon>Hermetia</taxon>
    </lineage>
</organism>
<evidence type="ECO:0000313" key="3">
    <source>
        <dbReference type="Proteomes" id="UP000594454"/>
    </source>
</evidence>
<accession>A0A7R8YTE6</accession>
<dbReference type="Proteomes" id="UP000594454">
    <property type="component" value="Chromosome 2"/>
</dbReference>
<dbReference type="AlphaFoldDB" id="A0A7R8YTE6"/>
<evidence type="ECO:0000313" key="2">
    <source>
        <dbReference type="EMBL" id="CAD7081599.1"/>
    </source>
</evidence>
<evidence type="ECO:0000256" key="1">
    <source>
        <dbReference type="SAM" id="SignalP"/>
    </source>
</evidence>
<reference evidence="2 3" key="1">
    <citation type="submission" date="2020-11" db="EMBL/GenBank/DDBJ databases">
        <authorList>
            <person name="Wallbank WR R."/>
            <person name="Pardo Diaz C."/>
            <person name="Kozak K."/>
            <person name="Martin S."/>
            <person name="Jiggins C."/>
            <person name="Moest M."/>
            <person name="Warren A I."/>
            <person name="Generalovic N T."/>
            <person name="Byers J.R.P. K."/>
            <person name="Montejo-Kovacevich G."/>
            <person name="Yen C E."/>
        </authorList>
    </citation>
    <scope>NUCLEOTIDE SEQUENCE [LARGE SCALE GENOMIC DNA]</scope>
</reference>
<dbReference type="InParanoid" id="A0A7R8YTE6"/>
<feature type="chain" id="PRO_5030616377" evidence="1">
    <location>
        <begin position="17"/>
        <end position="81"/>
    </location>
</feature>
<dbReference type="EMBL" id="LR899010">
    <property type="protein sequence ID" value="CAD7081599.1"/>
    <property type="molecule type" value="Genomic_DNA"/>
</dbReference>
<feature type="signal peptide" evidence="1">
    <location>
        <begin position="1"/>
        <end position="16"/>
    </location>
</feature>